<gene>
    <name evidence="6" type="ORF">LBBP_01056</name>
</gene>
<dbReference type="PROSITE" id="PS51387">
    <property type="entry name" value="FAD_PCMH"/>
    <property type="match status" value="1"/>
</dbReference>
<dbReference type="SUPFAM" id="SSF56176">
    <property type="entry name" value="FAD-binding/transporter-associated domain-like"/>
    <property type="match status" value="1"/>
</dbReference>
<feature type="transmembrane region" description="Helical" evidence="4">
    <location>
        <begin position="192"/>
        <end position="211"/>
    </location>
</feature>
<dbReference type="EMBL" id="CP012029">
    <property type="protein sequence ID" value="ALO25363.1"/>
    <property type="molecule type" value="Genomic_DNA"/>
</dbReference>
<dbReference type="AlphaFoldDB" id="A0A0E3B740"/>
<dbReference type="InterPro" id="IPR010031">
    <property type="entry name" value="FAD_lactone_oxidase-like"/>
</dbReference>
<sequence length="498" mass="56720">MARASKVSPKKKTSAKTSKTAKVKKSPIEITLPLPSKVETWGMNHYSLSPVFFPEKEEDFRDLFSYANNKGLKLTLRGGGCSYGDAATNTKGVVIDISRYNRILEFNSKTGIIKAESGVTIKQLWEFGIEKGYWPPVVSGTMFPTLGGALSMNIHGKNNFAVGSIGDHVLEFTFMTPNGKVFVCSRKKNQELFFAAISGFGMLGVFLNVTIQLKAIYAGKMKVWPVVSKNLQDMFDYFEREYKSADYLVGWIDAFASGNSLGRGQIHKAVHLKKGEDPDFPENCKLERQNLPSTFLGIIPKSWMWLFMIPFANNLGMRLVNFAKFVSGYLTNNKPYFQGHAEYAFLLDYVPNWKFMYKPGSMIQYQSFIPKENAVDAFCEILKICQKRRIVTWLAVFKKHKSDPFLLTHALDGYSMAMDFPVTFGNRKRLWELAGELDEIVLKFGGKFYFAKDSTLRPETVQRAFPKKNLEKFYSLKRKFDPKGILETDLYRRITGTW</sequence>
<dbReference type="Gene3D" id="3.30.465.10">
    <property type="match status" value="1"/>
</dbReference>
<dbReference type="GO" id="GO:0071949">
    <property type="term" value="F:FAD binding"/>
    <property type="evidence" value="ECO:0007669"/>
    <property type="project" value="InterPro"/>
</dbReference>
<evidence type="ECO:0000256" key="4">
    <source>
        <dbReference type="SAM" id="Phobius"/>
    </source>
</evidence>
<dbReference type="PANTHER" id="PTHR43762:SF1">
    <property type="entry name" value="D-ARABINONO-1,4-LACTONE OXIDASE"/>
    <property type="match status" value="1"/>
</dbReference>
<evidence type="ECO:0000256" key="2">
    <source>
        <dbReference type="ARBA" id="ARBA00022827"/>
    </source>
</evidence>
<keyword evidence="1" id="KW-0285">Flavoprotein</keyword>
<dbReference type="InterPro" id="IPR016164">
    <property type="entry name" value="FAD-linked_Oxase-like_C"/>
</dbReference>
<keyword evidence="4" id="KW-0812">Transmembrane</keyword>
<dbReference type="InterPro" id="IPR016166">
    <property type="entry name" value="FAD-bd_PCMH"/>
</dbReference>
<dbReference type="InterPro" id="IPR036318">
    <property type="entry name" value="FAD-bd_PCMH-like_sf"/>
</dbReference>
<feature type="region of interest" description="Disordered" evidence="3">
    <location>
        <begin position="1"/>
        <end position="22"/>
    </location>
</feature>
<proteinExistence type="predicted"/>
<evidence type="ECO:0000259" key="5">
    <source>
        <dbReference type="PROSITE" id="PS51387"/>
    </source>
</evidence>
<keyword evidence="4" id="KW-1133">Transmembrane helix</keyword>
<dbReference type="Gene3D" id="3.30.43.10">
    <property type="entry name" value="Uridine Diphospho-n-acetylenolpyruvylglucosamine Reductase, domain 2"/>
    <property type="match status" value="1"/>
</dbReference>
<accession>A0A0E3B740</accession>
<dbReference type="RefSeq" id="WP_002727190.1">
    <property type="nucleotide sequence ID" value="NZ_CP012029.1"/>
</dbReference>
<keyword evidence="2" id="KW-0274">FAD</keyword>
<name>A0A0E3B740_LEPBO</name>
<keyword evidence="4" id="KW-0472">Membrane</keyword>
<organism evidence="6">
    <name type="scientific">Leptospira borgpetersenii serovar Ballum</name>
    <dbReference type="NCBI Taxonomy" id="280505"/>
    <lineage>
        <taxon>Bacteria</taxon>
        <taxon>Pseudomonadati</taxon>
        <taxon>Spirochaetota</taxon>
        <taxon>Spirochaetia</taxon>
        <taxon>Leptospirales</taxon>
        <taxon>Leptospiraceae</taxon>
        <taxon>Leptospira</taxon>
    </lineage>
</organism>
<evidence type="ECO:0000256" key="3">
    <source>
        <dbReference type="SAM" id="MobiDB-lite"/>
    </source>
</evidence>
<dbReference type="InterPro" id="IPR016169">
    <property type="entry name" value="FAD-bd_PCMH_sub2"/>
</dbReference>
<feature type="domain" description="FAD-binding PCMH-type" evidence="5">
    <location>
        <begin position="43"/>
        <end position="216"/>
    </location>
</feature>
<evidence type="ECO:0000313" key="7">
    <source>
        <dbReference type="Proteomes" id="UP000058857"/>
    </source>
</evidence>
<dbReference type="SUPFAM" id="SSF55103">
    <property type="entry name" value="FAD-linked oxidases, C-terminal domain"/>
    <property type="match status" value="1"/>
</dbReference>
<dbReference type="InterPro" id="IPR006094">
    <property type="entry name" value="Oxid_FAD_bind_N"/>
</dbReference>
<evidence type="ECO:0000256" key="1">
    <source>
        <dbReference type="ARBA" id="ARBA00022630"/>
    </source>
</evidence>
<evidence type="ECO:0000313" key="6">
    <source>
        <dbReference type="EMBL" id="ALO25363.1"/>
    </source>
</evidence>
<protein>
    <submittedName>
        <fullName evidence="6">FAD binding domain protein</fullName>
    </submittedName>
</protein>
<dbReference type="PATRIC" id="fig|280505.15.peg.1032"/>
<dbReference type="Proteomes" id="UP000058857">
    <property type="component" value="Chromosome 1"/>
</dbReference>
<dbReference type="GeneID" id="61173937"/>
<feature type="compositionally biased region" description="Basic residues" evidence="3">
    <location>
        <begin position="8"/>
        <end position="22"/>
    </location>
</feature>
<dbReference type="InterPro" id="IPR016167">
    <property type="entry name" value="FAD-bd_PCMH_sub1"/>
</dbReference>
<reference evidence="6 7" key="1">
    <citation type="journal article" date="2015" name="PLoS Negl. Trop. Dis.">
        <title>Distribution of Plasmids in Distinct Leptospira Pathogenic Species.</title>
        <authorList>
            <person name="Wang Y."/>
            <person name="Zhuang X."/>
            <person name="Zhong Y."/>
            <person name="Zhang C."/>
            <person name="Zhang Y."/>
            <person name="Zeng L."/>
            <person name="Zhu Y."/>
            <person name="He P."/>
            <person name="Dong K."/>
            <person name="Pal U."/>
            <person name="Guo X."/>
            <person name="Qin J."/>
        </authorList>
    </citation>
    <scope>NUCLEOTIDE SEQUENCE [LARGE SCALE GENOMIC DNA]</scope>
    <source>
        <strain evidence="6 7">56604</strain>
    </source>
</reference>
<dbReference type="GO" id="GO:0016899">
    <property type="term" value="F:oxidoreductase activity, acting on the CH-OH group of donors, oxygen as acceptor"/>
    <property type="evidence" value="ECO:0007669"/>
    <property type="project" value="InterPro"/>
</dbReference>
<dbReference type="Pfam" id="PF01565">
    <property type="entry name" value="FAD_binding_4"/>
    <property type="match status" value="1"/>
</dbReference>
<dbReference type="PANTHER" id="PTHR43762">
    <property type="entry name" value="L-GULONOLACTONE OXIDASE"/>
    <property type="match status" value="1"/>
</dbReference>